<dbReference type="RefSeq" id="WP_021071816.1">
    <property type="nucleotide sequence ID" value="NZ_ATDL01000021.1"/>
</dbReference>
<dbReference type="STRING" id="1346330.M472_02970"/>
<protein>
    <submittedName>
        <fullName evidence="1">Uncharacterized protein</fullName>
    </submittedName>
</protein>
<dbReference type="CDD" id="cd03801">
    <property type="entry name" value="GT4_PimA-like"/>
    <property type="match status" value="1"/>
</dbReference>
<dbReference type="PANTHER" id="PTHR12526">
    <property type="entry name" value="GLYCOSYLTRANSFERASE"/>
    <property type="match status" value="1"/>
</dbReference>
<accession>U2HR08</accession>
<keyword evidence="2" id="KW-1185">Reference proteome</keyword>
<sequence>MRILIIDDGYPSEENLYGDVFAHVRVKEYLKYFDEVLVAANITSPREDYTYEGVEVKAVNSIDGLKKLINEYNPDKILIHFATYPIIREIIFCFNKPYIIWVHGYEALSWRRRLFNFDKKLAFLKYIKNNVIQLYFFKKLIKFSNNIENNVRFVFVSNWMKEIAEKDCGIKVVNYNIIPNPINDILFYPVEKAAIERFNFLMIRPFYSKKYATDLVYEAVKLIQHKPYFSELNFTIVGKGALDSDFNKDFGHLPNVSISEGFLRQDLIKSLHDKHGVFLSLTRQDAQGVSMCEAMCSGLVTVSSNNTAIPEFITHNESGLLTNNSPEEIAQVIDWIYENPKDFQRLSRQGALKIIEIAGIKSVIDREVKLIEYRQNV</sequence>
<dbReference type="eggNOG" id="COG0297">
    <property type="taxonomic scope" value="Bacteria"/>
</dbReference>
<dbReference type="SUPFAM" id="SSF53756">
    <property type="entry name" value="UDP-Glycosyltransferase/glycogen phosphorylase"/>
    <property type="match status" value="1"/>
</dbReference>
<gene>
    <name evidence="1" type="ORF">M472_02970</name>
</gene>
<dbReference type="AlphaFoldDB" id="U2HR08"/>
<dbReference type="EMBL" id="ATDL01000021">
    <property type="protein sequence ID" value="ERJ57720.1"/>
    <property type="molecule type" value="Genomic_DNA"/>
</dbReference>
<dbReference type="Pfam" id="PF13692">
    <property type="entry name" value="Glyco_trans_1_4"/>
    <property type="match status" value="1"/>
</dbReference>
<proteinExistence type="predicted"/>
<name>U2HR08_9SPHI</name>
<dbReference type="Gene3D" id="3.40.50.2000">
    <property type="entry name" value="Glycogen Phosphorylase B"/>
    <property type="match status" value="2"/>
</dbReference>
<evidence type="ECO:0000313" key="2">
    <source>
        <dbReference type="Proteomes" id="UP000016584"/>
    </source>
</evidence>
<evidence type="ECO:0000313" key="1">
    <source>
        <dbReference type="EMBL" id="ERJ57720.1"/>
    </source>
</evidence>
<comment type="caution">
    <text evidence="1">The sequence shown here is derived from an EMBL/GenBank/DDBJ whole genome shotgun (WGS) entry which is preliminary data.</text>
</comment>
<organism evidence="1 2">
    <name type="scientific">Sphingobacterium paucimobilis HER1398</name>
    <dbReference type="NCBI Taxonomy" id="1346330"/>
    <lineage>
        <taxon>Bacteria</taxon>
        <taxon>Pseudomonadati</taxon>
        <taxon>Bacteroidota</taxon>
        <taxon>Sphingobacteriia</taxon>
        <taxon>Sphingobacteriales</taxon>
        <taxon>Sphingobacteriaceae</taxon>
        <taxon>Sphingobacterium</taxon>
    </lineage>
</organism>
<dbReference type="OrthoDB" id="9792322at2"/>
<dbReference type="PATRIC" id="fig|1346330.5.peg.3690"/>
<dbReference type="Proteomes" id="UP000016584">
    <property type="component" value="Unassembled WGS sequence"/>
</dbReference>
<reference evidence="1 2" key="1">
    <citation type="journal article" date="2013" name="Genome Announc.">
        <title>The Draft Genome Sequence of Sphingomonas paucimobilis Strain HER1398 (Proteobacteria), Host to the Giant PAU Phage, Indicates That It Is a Member of the Genus Sphingobacterium (Bacteroidetes).</title>
        <authorList>
            <person name="White R.A.III."/>
            <person name="Suttle C.A."/>
        </authorList>
    </citation>
    <scope>NUCLEOTIDE SEQUENCE [LARGE SCALE GENOMIC DNA]</scope>
    <source>
        <strain evidence="1 2">HER1398</strain>
    </source>
</reference>